<evidence type="ECO:0000256" key="8">
    <source>
        <dbReference type="ARBA" id="ARBA00049819"/>
    </source>
</evidence>
<feature type="domain" description="Helicase C-terminal" evidence="11">
    <location>
        <begin position="472"/>
        <end position="640"/>
    </location>
</feature>
<dbReference type="PROSITE" id="PS51192">
    <property type="entry name" value="HELICASE_ATP_BIND_1"/>
    <property type="match status" value="1"/>
</dbReference>
<dbReference type="InterPro" id="IPR045562">
    <property type="entry name" value="RecG_dom3_C"/>
</dbReference>
<protein>
    <recommendedName>
        <fullName evidence="8">Probable DNA 3'-5' helicase RecG</fullName>
    </recommendedName>
</protein>
<evidence type="ECO:0000256" key="1">
    <source>
        <dbReference type="ARBA" id="ARBA00022741"/>
    </source>
</evidence>
<feature type="region of interest" description="Disordered" evidence="9">
    <location>
        <begin position="1"/>
        <end position="27"/>
    </location>
</feature>
<dbReference type="NCBIfam" id="NF008168">
    <property type="entry name" value="PRK10917.2-2"/>
    <property type="match status" value="1"/>
</dbReference>
<dbReference type="PROSITE" id="PS51194">
    <property type="entry name" value="HELICASE_CTER"/>
    <property type="match status" value="1"/>
</dbReference>
<evidence type="ECO:0000259" key="10">
    <source>
        <dbReference type="PROSITE" id="PS51192"/>
    </source>
</evidence>
<comment type="caution">
    <text evidence="12">The sequence shown here is derived from an EMBL/GenBank/DDBJ whole genome shotgun (WGS) entry which is preliminary data.</text>
</comment>
<dbReference type="InterPro" id="IPR001650">
    <property type="entry name" value="Helicase_C-like"/>
</dbReference>
<dbReference type="InterPro" id="IPR014001">
    <property type="entry name" value="Helicase_ATP-bd"/>
</dbReference>
<evidence type="ECO:0000256" key="3">
    <source>
        <dbReference type="ARBA" id="ARBA00022801"/>
    </source>
</evidence>
<dbReference type="SUPFAM" id="SSF50249">
    <property type="entry name" value="Nucleic acid-binding proteins"/>
    <property type="match status" value="1"/>
</dbReference>
<dbReference type="Pfam" id="PF17191">
    <property type="entry name" value="RecG_wedge"/>
    <property type="match status" value="1"/>
</dbReference>
<organism evidence="12 13">
    <name type="scientific">Synergistes jonesii</name>
    <dbReference type="NCBI Taxonomy" id="2754"/>
    <lineage>
        <taxon>Bacteria</taxon>
        <taxon>Thermotogati</taxon>
        <taxon>Synergistota</taxon>
        <taxon>Synergistia</taxon>
        <taxon>Synergistales</taxon>
        <taxon>Synergistaceae</taxon>
        <taxon>Synergistes</taxon>
    </lineage>
</organism>
<dbReference type="Pfam" id="PF00270">
    <property type="entry name" value="DEAD"/>
    <property type="match status" value="1"/>
</dbReference>
<sequence length="673" mass="73608">MANRTENKAGASGKARQDKIDSPISELKGIGPRRRALFEKLGVRSVRDLLFLLPRRYEDRRGKKNISALVPGFPAVVRASVRCAETKMLSGGRRITTCLLSDGTGELRAAWFNRRRLEKTLADGAALLLYGTPLLHGDVFEMTEPEFTICRGRDEQEESSFCGIIPIYPAVEGITQKTLRSAAKRAVEEYLPFMPEELPQSVARKNGLLSAADALREMHFPQSPESWKEARRRLAYEELFKLHLLLAERRRERECCRSFPLVKGARFDAFVSSLPFSLTSSQKKALDEIINDGASGAPISRLLQGDVGSGKTLVAAAFAACVCDGGAQCALMAPTETLVEQLHAQALKYLAPAGVVCAMLKSKMPARVRRETLAGALDGSIDVVTGTQALLSDELHFKNLGAVIIDEQQRFGVRQRACLLKDGGRPHLLMMSATPIPRTMAQTLCGDMDISVIDEKPAGRVPPATRVIDVAALPKLLRFIAEEIAHGGRVYWICPRVEEDEGSTLPAAGQRFEWLKKKLPPIKISLIHGRMGAEQKDAAIASFRDGKSQLLVGTTVLEVGVDVPEATVIVIESPERYGLSQLHQLRGRVGRGARRGVCVLIAGSGGETERLRAFAATDDGFAIARADLEQRGEGELAGLAQHGLANFKIADLRKDFSLAEEARKDAEEYLKNK</sequence>
<keyword evidence="5" id="KW-0067">ATP-binding</keyword>
<feature type="domain" description="Helicase ATP-binding" evidence="10">
    <location>
        <begin position="292"/>
        <end position="453"/>
    </location>
</feature>
<evidence type="ECO:0000256" key="5">
    <source>
        <dbReference type="ARBA" id="ARBA00022840"/>
    </source>
</evidence>
<keyword evidence="13" id="KW-1185">Reference proteome</keyword>
<dbReference type="SMART" id="SM00490">
    <property type="entry name" value="HELICc"/>
    <property type="match status" value="1"/>
</dbReference>
<dbReference type="GO" id="GO:0003677">
    <property type="term" value="F:DNA binding"/>
    <property type="evidence" value="ECO:0007669"/>
    <property type="project" value="UniProtKB-KW"/>
</dbReference>
<gene>
    <name evidence="12" type="ORF">EH55_02660</name>
</gene>
<keyword evidence="2" id="KW-0227">DNA damage</keyword>
<evidence type="ECO:0000256" key="9">
    <source>
        <dbReference type="SAM" id="MobiDB-lite"/>
    </source>
</evidence>
<name>A0A073IQQ9_9BACT</name>
<dbReference type="GO" id="GO:0016787">
    <property type="term" value="F:hydrolase activity"/>
    <property type="evidence" value="ECO:0007669"/>
    <property type="project" value="UniProtKB-KW"/>
</dbReference>
<dbReference type="RefSeq" id="WP_070110087.1">
    <property type="nucleotide sequence ID" value="NZ_JMKI01000021.1"/>
</dbReference>
<dbReference type="Pfam" id="PF19833">
    <property type="entry name" value="RecG_dom3_C"/>
    <property type="match status" value="1"/>
</dbReference>
<evidence type="ECO:0000256" key="6">
    <source>
        <dbReference type="ARBA" id="ARBA00023125"/>
    </source>
</evidence>
<evidence type="ECO:0000313" key="12">
    <source>
        <dbReference type="EMBL" id="KEJ92678.1"/>
    </source>
</evidence>
<keyword evidence="3" id="KW-0378">Hydrolase</keyword>
<keyword evidence="6" id="KW-0238">DNA-binding</keyword>
<evidence type="ECO:0000256" key="2">
    <source>
        <dbReference type="ARBA" id="ARBA00022763"/>
    </source>
</evidence>
<dbReference type="PANTHER" id="PTHR47964:SF1">
    <property type="entry name" value="ATP-DEPENDENT DNA HELICASE HOMOLOG RECG, CHLOROPLASTIC"/>
    <property type="match status" value="1"/>
</dbReference>
<dbReference type="SMART" id="SM00487">
    <property type="entry name" value="DEXDc"/>
    <property type="match status" value="1"/>
</dbReference>
<dbReference type="GO" id="GO:0003678">
    <property type="term" value="F:DNA helicase activity"/>
    <property type="evidence" value="ECO:0007669"/>
    <property type="project" value="TreeGrafter"/>
</dbReference>
<evidence type="ECO:0000313" key="13">
    <source>
        <dbReference type="Proteomes" id="UP000027665"/>
    </source>
</evidence>
<dbReference type="GO" id="GO:0005524">
    <property type="term" value="F:ATP binding"/>
    <property type="evidence" value="ECO:0007669"/>
    <property type="project" value="UniProtKB-KW"/>
</dbReference>
<dbReference type="OrthoDB" id="9804325at2"/>
<dbReference type="CDD" id="cd04488">
    <property type="entry name" value="RecG_wedge_OBF"/>
    <property type="match status" value="1"/>
</dbReference>
<dbReference type="InterPro" id="IPR012340">
    <property type="entry name" value="NA-bd_OB-fold"/>
</dbReference>
<keyword evidence="4" id="KW-0347">Helicase</keyword>
<dbReference type="Pfam" id="PF00271">
    <property type="entry name" value="Helicase_C"/>
    <property type="match status" value="1"/>
</dbReference>
<dbReference type="InterPro" id="IPR027417">
    <property type="entry name" value="P-loop_NTPase"/>
</dbReference>
<dbReference type="SUPFAM" id="SSF52540">
    <property type="entry name" value="P-loop containing nucleoside triphosphate hydrolases"/>
    <property type="match status" value="2"/>
</dbReference>
<dbReference type="GeneID" id="90983259"/>
<dbReference type="Gene3D" id="2.40.50.140">
    <property type="entry name" value="Nucleic acid-binding proteins"/>
    <property type="match status" value="1"/>
</dbReference>
<evidence type="ECO:0000256" key="7">
    <source>
        <dbReference type="ARBA" id="ARBA00023204"/>
    </source>
</evidence>
<dbReference type="AlphaFoldDB" id="A0A073IQQ9"/>
<reference evidence="12 13" key="1">
    <citation type="submission" date="2014-04" db="EMBL/GenBank/DDBJ databases">
        <title>Draft Genome Sequence of Synergistes jonesii.</title>
        <authorList>
            <person name="Coil D.A."/>
            <person name="Eisen J.A."/>
            <person name="Holland-Moritz H.E."/>
        </authorList>
    </citation>
    <scope>NUCLEOTIDE SEQUENCE [LARGE SCALE GENOMIC DNA]</scope>
    <source>
        <strain evidence="12 13">78-1</strain>
    </source>
</reference>
<dbReference type="InterPro" id="IPR011545">
    <property type="entry name" value="DEAD/DEAH_box_helicase_dom"/>
</dbReference>
<proteinExistence type="predicted"/>
<dbReference type="EMBL" id="JMKI01000021">
    <property type="protein sequence ID" value="KEJ92678.1"/>
    <property type="molecule type" value="Genomic_DNA"/>
</dbReference>
<evidence type="ECO:0000259" key="11">
    <source>
        <dbReference type="PROSITE" id="PS51194"/>
    </source>
</evidence>
<dbReference type="Gene3D" id="3.40.50.300">
    <property type="entry name" value="P-loop containing nucleotide triphosphate hydrolases"/>
    <property type="match status" value="2"/>
</dbReference>
<dbReference type="InterPro" id="IPR033454">
    <property type="entry name" value="RecG_wedge"/>
</dbReference>
<evidence type="ECO:0000256" key="4">
    <source>
        <dbReference type="ARBA" id="ARBA00022806"/>
    </source>
</evidence>
<dbReference type="eggNOG" id="COG1200">
    <property type="taxonomic scope" value="Bacteria"/>
</dbReference>
<accession>A0A073IQQ9</accession>
<dbReference type="STRING" id="2754.EH55_02660"/>
<dbReference type="GO" id="GO:0006281">
    <property type="term" value="P:DNA repair"/>
    <property type="evidence" value="ECO:0007669"/>
    <property type="project" value="UniProtKB-KW"/>
</dbReference>
<dbReference type="InterPro" id="IPR047112">
    <property type="entry name" value="RecG/Mfd"/>
</dbReference>
<dbReference type="Proteomes" id="UP000027665">
    <property type="component" value="Unassembled WGS sequence"/>
</dbReference>
<keyword evidence="7" id="KW-0234">DNA repair</keyword>
<dbReference type="PANTHER" id="PTHR47964">
    <property type="entry name" value="ATP-DEPENDENT DNA HELICASE HOMOLOG RECG, CHLOROPLASTIC"/>
    <property type="match status" value="1"/>
</dbReference>
<keyword evidence="1" id="KW-0547">Nucleotide-binding</keyword>